<dbReference type="PANTHER" id="PTHR10668:SF105">
    <property type="entry name" value="DEHYDROGENASE-RELATED"/>
    <property type="match status" value="1"/>
</dbReference>
<comment type="function">
    <text evidence="1">Probable oxidoreductase that may play a role as regulator of mitochondrial function.</text>
</comment>
<gene>
    <name evidence="5" type="ORF">ACFO3J_17365</name>
</gene>
<evidence type="ECO:0000313" key="6">
    <source>
        <dbReference type="Proteomes" id="UP001595765"/>
    </source>
</evidence>
<comment type="subunit">
    <text evidence="2">Interacts with COX5B; this interaction may contribute to localize PYROXD2 to the inner face of the inner mitochondrial membrane.</text>
</comment>
<keyword evidence="6" id="KW-1185">Reference proteome</keyword>
<name>A0ABV8HNQ4_9ACTN</name>
<reference evidence="6" key="1">
    <citation type="journal article" date="2019" name="Int. J. Syst. Evol. Microbiol.">
        <title>The Global Catalogue of Microorganisms (GCM) 10K type strain sequencing project: providing services to taxonomists for standard genome sequencing and annotation.</title>
        <authorList>
            <consortium name="The Broad Institute Genomics Platform"/>
            <consortium name="The Broad Institute Genome Sequencing Center for Infectious Disease"/>
            <person name="Wu L."/>
            <person name="Ma J."/>
        </authorList>
    </citation>
    <scope>NUCLEOTIDE SEQUENCE [LARGE SCALE GENOMIC DNA]</scope>
    <source>
        <strain evidence="6">CGMCC 4.7237</strain>
    </source>
</reference>
<dbReference type="Pfam" id="PF01593">
    <property type="entry name" value="Amino_oxidase"/>
    <property type="match status" value="1"/>
</dbReference>
<organism evidence="5 6">
    <name type="scientific">Streptomyces polygonati</name>
    <dbReference type="NCBI Taxonomy" id="1617087"/>
    <lineage>
        <taxon>Bacteria</taxon>
        <taxon>Bacillati</taxon>
        <taxon>Actinomycetota</taxon>
        <taxon>Actinomycetes</taxon>
        <taxon>Kitasatosporales</taxon>
        <taxon>Streptomycetaceae</taxon>
        <taxon>Streptomyces</taxon>
    </lineage>
</organism>
<dbReference type="Gene3D" id="3.50.50.60">
    <property type="entry name" value="FAD/NAD(P)-binding domain"/>
    <property type="match status" value="2"/>
</dbReference>
<proteinExistence type="predicted"/>
<accession>A0ABV8HNQ4</accession>
<evidence type="ECO:0000259" key="4">
    <source>
        <dbReference type="Pfam" id="PF01593"/>
    </source>
</evidence>
<dbReference type="PANTHER" id="PTHR10668">
    <property type="entry name" value="PHYTOENE DEHYDROGENASE"/>
    <property type="match status" value="1"/>
</dbReference>
<dbReference type="Proteomes" id="UP001595765">
    <property type="component" value="Unassembled WGS sequence"/>
</dbReference>
<sequence length="531" mass="54564">MSDLTGQVDVVFVGAGHNALVAAAYLLAAGRSVCLIDGMTQPGGWVRTEELGAPGYLHDRWSALHPGLVGGPVWAELGPDLRRHGLAYVVAPLATGSSLPDGRAAVAPVDPEAFAAELDRLGESAGWNGLFAAIGPYLPSLFGLLGGGLDGAEAEAALAGLSRGGRESPVPFDRLVTDSALGLVTEHFRTEELRSLAAPWPLHLGAGPEDPASALWAAVALATFAVGNPTPVGGSGRLAQALAALVAERGGTLHLGVDVDEILLRDGHAVGVRTSDGATVTAGEAVVVSTPPDLLYGRLLRNAGGVPAGVRSQAKAYRYRRGCFQVNLALSARPRFNDSRLDQGGAINLGRGVDALVTSVRQAEAGLLPRYPSVSWHEPTAVDSTRAPEGHAVVRLQVLDVPLRPSGDAAGSSHGTRGWDAAAREAFADRVLAEAGLHAPGFADLVVERHITSPADLARQNPNAGPGDHAQGDNSLVQAFARRPMAAHRGGYRTAVPGVWQIGAATWPGPGVSGASGRNLARALTDGSPAS</sequence>
<protein>
    <recommendedName>
        <fullName evidence="3">Pyridine nucleotide-disulfide oxidoreductase domain-containing protein 2</fullName>
    </recommendedName>
</protein>
<dbReference type="SUPFAM" id="SSF51905">
    <property type="entry name" value="FAD/NAD(P)-binding domain"/>
    <property type="match status" value="1"/>
</dbReference>
<evidence type="ECO:0000256" key="2">
    <source>
        <dbReference type="ARBA" id="ARBA00038825"/>
    </source>
</evidence>
<evidence type="ECO:0000313" key="5">
    <source>
        <dbReference type="EMBL" id="MFC4033246.1"/>
    </source>
</evidence>
<dbReference type="InterPro" id="IPR036188">
    <property type="entry name" value="FAD/NAD-bd_sf"/>
</dbReference>
<comment type="caution">
    <text evidence="5">The sequence shown here is derived from an EMBL/GenBank/DDBJ whole genome shotgun (WGS) entry which is preliminary data.</text>
</comment>
<evidence type="ECO:0000256" key="1">
    <source>
        <dbReference type="ARBA" id="ARBA00037217"/>
    </source>
</evidence>
<dbReference type="EMBL" id="JBHSBB010000012">
    <property type="protein sequence ID" value="MFC4033246.1"/>
    <property type="molecule type" value="Genomic_DNA"/>
</dbReference>
<feature type="domain" description="Amine oxidase" evidence="4">
    <location>
        <begin position="20"/>
        <end position="328"/>
    </location>
</feature>
<dbReference type="RefSeq" id="WP_386430342.1">
    <property type="nucleotide sequence ID" value="NZ_JBHSBB010000012.1"/>
</dbReference>
<dbReference type="InterPro" id="IPR002937">
    <property type="entry name" value="Amino_oxidase"/>
</dbReference>
<evidence type="ECO:0000256" key="3">
    <source>
        <dbReference type="ARBA" id="ARBA00040298"/>
    </source>
</evidence>